<dbReference type="Gene3D" id="3.40.640.10">
    <property type="entry name" value="Type I PLP-dependent aspartate aminotransferase-like (Major domain)"/>
    <property type="match status" value="1"/>
</dbReference>
<accession>A0ABQ9D3D7</accession>
<organism evidence="1 2">
    <name type="scientific">Willisornis vidua</name>
    <name type="common">Xingu scale-backed antbird</name>
    <dbReference type="NCBI Taxonomy" id="1566151"/>
    <lineage>
        <taxon>Eukaryota</taxon>
        <taxon>Metazoa</taxon>
        <taxon>Chordata</taxon>
        <taxon>Craniata</taxon>
        <taxon>Vertebrata</taxon>
        <taxon>Euteleostomi</taxon>
        <taxon>Archelosauria</taxon>
        <taxon>Archosauria</taxon>
        <taxon>Dinosauria</taxon>
        <taxon>Saurischia</taxon>
        <taxon>Theropoda</taxon>
        <taxon>Coelurosauria</taxon>
        <taxon>Aves</taxon>
        <taxon>Neognathae</taxon>
        <taxon>Neoaves</taxon>
        <taxon>Telluraves</taxon>
        <taxon>Australaves</taxon>
        <taxon>Passeriformes</taxon>
        <taxon>Thamnophilidae</taxon>
        <taxon>Willisornis</taxon>
    </lineage>
</organism>
<dbReference type="InterPro" id="IPR015421">
    <property type="entry name" value="PyrdxlP-dep_Trfase_major"/>
</dbReference>
<evidence type="ECO:0000313" key="1">
    <source>
        <dbReference type="EMBL" id="KAJ7414313.1"/>
    </source>
</evidence>
<name>A0ABQ9D3D7_9PASS</name>
<proteinExistence type="predicted"/>
<keyword evidence="2" id="KW-1185">Reference proteome</keyword>
<comment type="caution">
    <text evidence="1">The sequence shown here is derived from an EMBL/GenBank/DDBJ whole genome shotgun (WGS) entry which is preliminary data.</text>
</comment>
<evidence type="ECO:0000313" key="2">
    <source>
        <dbReference type="Proteomes" id="UP001145742"/>
    </source>
</evidence>
<reference evidence="1" key="1">
    <citation type="submission" date="2019-10" db="EMBL/GenBank/DDBJ databases">
        <authorList>
            <person name="Soares A.E.R."/>
            <person name="Aleixo A."/>
            <person name="Schneider P."/>
            <person name="Miyaki C.Y."/>
            <person name="Schneider M.P."/>
            <person name="Mello C."/>
            <person name="Vasconcelos A.T.R."/>
        </authorList>
    </citation>
    <scope>NUCLEOTIDE SEQUENCE</scope>
    <source>
        <tissue evidence="1">Muscle</tissue>
    </source>
</reference>
<dbReference type="Proteomes" id="UP001145742">
    <property type="component" value="Unassembled WGS sequence"/>
</dbReference>
<dbReference type="SUPFAM" id="SSF53383">
    <property type="entry name" value="PLP-dependent transferases"/>
    <property type="match status" value="1"/>
</dbReference>
<protein>
    <submittedName>
        <fullName evidence="1">Molybdenum cofactor sulfurase-like protein</fullName>
    </submittedName>
</protein>
<dbReference type="InterPro" id="IPR015424">
    <property type="entry name" value="PyrdxlP-dep_Trfase"/>
</dbReference>
<sequence>MAGAPRRERLSFRAFRAARPAGCEYGYGHGERLSALREREFPRLRGITYLDHAGSALFPESLLKAFTDDLRNNVYGNPHSQNISSKLTYDTIEHVRYR</sequence>
<gene>
    <name evidence="1" type="ORF">WISP_85061</name>
</gene>
<dbReference type="EMBL" id="WHWB01034072">
    <property type="protein sequence ID" value="KAJ7414313.1"/>
    <property type="molecule type" value="Genomic_DNA"/>
</dbReference>